<reference evidence="2" key="1">
    <citation type="submission" date="2021-03" db="EMBL/GenBank/DDBJ databases">
        <title>Draft genome sequence of rust myrtle Austropuccinia psidii MF-1, a brazilian biotype.</title>
        <authorList>
            <person name="Quecine M.C."/>
            <person name="Pachon D.M.R."/>
            <person name="Bonatelli M.L."/>
            <person name="Correr F.H."/>
            <person name="Franceschini L.M."/>
            <person name="Leite T.F."/>
            <person name="Margarido G.R.A."/>
            <person name="Almeida C.A."/>
            <person name="Ferrarezi J.A."/>
            <person name="Labate C.A."/>
        </authorList>
    </citation>
    <scope>NUCLEOTIDE SEQUENCE</scope>
    <source>
        <strain evidence="2">MF-1</strain>
    </source>
</reference>
<protein>
    <submittedName>
        <fullName evidence="2">Uncharacterized protein</fullName>
    </submittedName>
</protein>
<proteinExistence type="predicted"/>
<comment type="caution">
    <text evidence="2">The sequence shown here is derived from an EMBL/GenBank/DDBJ whole genome shotgun (WGS) entry which is preliminary data.</text>
</comment>
<evidence type="ECO:0000313" key="2">
    <source>
        <dbReference type="EMBL" id="MBW0494996.1"/>
    </source>
</evidence>
<sequence length="114" mass="13018">MDLTQQDFCEMMTRREGSPYLSSSSFTLLDEEEPFNPGDLPHDEYFNMREICSDEYPIPQAVIQPGFQQSFDVDPQMTKSNTSIKGYDIGPIKQKSSNKSLNQTFSQSLSSFIQ</sequence>
<feature type="region of interest" description="Disordered" evidence="1">
    <location>
        <begin position="79"/>
        <end position="100"/>
    </location>
</feature>
<keyword evidence="3" id="KW-1185">Reference proteome</keyword>
<dbReference type="Proteomes" id="UP000765509">
    <property type="component" value="Unassembled WGS sequence"/>
</dbReference>
<dbReference type="EMBL" id="AVOT02012863">
    <property type="protein sequence ID" value="MBW0494996.1"/>
    <property type="molecule type" value="Genomic_DNA"/>
</dbReference>
<dbReference type="AlphaFoldDB" id="A0A9Q3H8A5"/>
<evidence type="ECO:0000313" key="3">
    <source>
        <dbReference type="Proteomes" id="UP000765509"/>
    </source>
</evidence>
<organism evidence="2 3">
    <name type="scientific">Austropuccinia psidii MF-1</name>
    <dbReference type="NCBI Taxonomy" id="1389203"/>
    <lineage>
        <taxon>Eukaryota</taxon>
        <taxon>Fungi</taxon>
        <taxon>Dikarya</taxon>
        <taxon>Basidiomycota</taxon>
        <taxon>Pucciniomycotina</taxon>
        <taxon>Pucciniomycetes</taxon>
        <taxon>Pucciniales</taxon>
        <taxon>Sphaerophragmiaceae</taxon>
        <taxon>Austropuccinia</taxon>
    </lineage>
</organism>
<evidence type="ECO:0000256" key="1">
    <source>
        <dbReference type="SAM" id="MobiDB-lite"/>
    </source>
</evidence>
<gene>
    <name evidence="2" type="ORF">O181_034711</name>
</gene>
<name>A0A9Q3H8A5_9BASI</name>
<accession>A0A9Q3H8A5</accession>